<feature type="region of interest" description="Disordered" evidence="1">
    <location>
        <begin position="151"/>
        <end position="208"/>
    </location>
</feature>
<dbReference type="Proteomes" id="UP000193067">
    <property type="component" value="Unassembled WGS sequence"/>
</dbReference>
<evidence type="ECO:0000256" key="2">
    <source>
        <dbReference type="SAM" id="Phobius"/>
    </source>
</evidence>
<dbReference type="OrthoDB" id="2752889at2759"/>
<keyword evidence="4" id="KW-1185">Reference proteome</keyword>
<organism evidence="3 4">
    <name type="scientific">Trametes coccinea (strain BRFM310)</name>
    <name type="common">Pycnoporus coccineus</name>
    <dbReference type="NCBI Taxonomy" id="1353009"/>
    <lineage>
        <taxon>Eukaryota</taxon>
        <taxon>Fungi</taxon>
        <taxon>Dikarya</taxon>
        <taxon>Basidiomycota</taxon>
        <taxon>Agaricomycotina</taxon>
        <taxon>Agaricomycetes</taxon>
        <taxon>Polyporales</taxon>
        <taxon>Polyporaceae</taxon>
        <taxon>Trametes</taxon>
    </lineage>
</organism>
<evidence type="ECO:0000256" key="1">
    <source>
        <dbReference type="SAM" id="MobiDB-lite"/>
    </source>
</evidence>
<gene>
    <name evidence="3" type="ORF">PYCCODRAFT_1479518</name>
</gene>
<keyword evidence="2" id="KW-0472">Membrane</keyword>
<accession>A0A1Y2IFJ5</accession>
<evidence type="ECO:0000313" key="3">
    <source>
        <dbReference type="EMBL" id="OSC99877.1"/>
    </source>
</evidence>
<feature type="compositionally biased region" description="Acidic residues" evidence="1">
    <location>
        <begin position="156"/>
        <end position="169"/>
    </location>
</feature>
<dbReference type="AlphaFoldDB" id="A0A1Y2IFJ5"/>
<feature type="transmembrane region" description="Helical" evidence="2">
    <location>
        <begin position="215"/>
        <end position="235"/>
    </location>
</feature>
<reference evidence="3 4" key="1">
    <citation type="journal article" date="2015" name="Biotechnol. Biofuels">
        <title>Enhanced degradation of softwood versus hardwood by the white-rot fungus Pycnoporus coccineus.</title>
        <authorList>
            <person name="Couturier M."/>
            <person name="Navarro D."/>
            <person name="Chevret D."/>
            <person name="Henrissat B."/>
            <person name="Piumi F."/>
            <person name="Ruiz-Duenas F.J."/>
            <person name="Martinez A.T."/>
            <person name="Grigoriev I.V."/>
            <person name="Riley R."/>
            <person name="Lipzen A."/>
            <person name="Berrin J.G."/>
            <person name="Master E.R."/>
            <person name="Rosso M.N."/>
        </authorList>
    </citation>
    <scope>NUCLEOTIDE SEQUENCE [LARGE SCALE GENOMIC DNA]</scope>
    <source>
        <strain evidence="3 4">BRFM310</strain>
    </source>
</reference>
<sequence length="400" mass="44484">MRKRAHTTGTAVPAPKTGRPLLKTVYKATGKIVRVVWKKPINKLGWKHGTDGKPAASPYLPGGWQENRQSGITIVVESECDAEAKTPKPDVTPSKPTLSQFSIATTPDMRFFVSPPEPHNSQVSESEEHESPQLDEQTAFELLNCLYYGHMQPNEPDAEEDDLEEEEDSPLVGSEIHHQPRGARMHRAHSHLAPRPTQKTIPSPPIPPTRTPTNVLHVVLLIPWCYLVGGLILLWPAALDRVVFQSGFLHDRVPASSADGGSASSAASTSSHPRGLRRFAYWATNASEHVFIFLALSTLPAYYYLTHTHPDAGTARALWLAAALSVSRFAWVWGSYIPREGLWERIGDDDRESLWLIWKGKAVVDAAFADHDPGECEPDSECMTRGVCSLRRPYDRQERE</sequence>
<proteinExistence type="predicted"/>
<keyword evidence="2" id="KW-1133">Transmembrane helix</keyword>
<feature type="compositionally biased region" description="Basic residues" evidence="1">
    <location>
        <begin position="179"/>
        <end position="192"/>
    </location>
</feature>
<keyword evidence="2" id="KW-0812">Transmembrane</keyword>
<evidence type="ECO:0000313" key="4">
    <source>
        <dbReference type="Proteomes" id="UP000193067"/>
    </source>
</evidence>
<feature type="region of interest" description="Disordered" evidence="1">
    <location>
        <begin position="114"/>
        <end position="134"/>
    </location>
</feature>
<dbReference type="EMBL" id="KZ084123">
    <property type="protein sequence ID" value="OSC99877.1"/>
    <property type="molecule type" value="Genomic_DNA"/>
</dbReference>
<protein>
    <submittedName>
        <fullName evidence="3">Uncharacterized protein</fullName>
    </submittedName>
</protein>
<name>A0A1Y2IFJ5_TRAC3</name>